<feature type="compositionally biased region" description="Basic and acidic residues" evidence="10">
    <location>
        <begin position="28"/>
        <end position="45"/>
    </location>
</feature>
<dbReference type="Gene3D" id="4.10.1060.10">
    <property type="entry name" value="Zinc finger, RanBP2-type"/>
    <property type="match status" value="1"/>
</dbReference>
<evidence type="ECO:0000256" key="8">
    <source>
        <dbReference type="PROSITE-ProRule" id="PRU00176"/>
    </source>
</evidence>
<sequence length="609" mass="69058">MQKQTTFKELEKKISHIVQQKLNGEYVEESRGSDYGDSRYKRNENTEPSTSIVLKGLAPTTTEDEIRSIVYRNYGLVAQNAKIARDKRTNESRGFGFLDFDNLESSKLLIDSCGGGLYIGQHFVYVEYSHKKNMHQQLQTAQVEEEQISTQEQLQHLAKQHQQQQDKSVTYKDWICEKCSLRNFSHRVKCFSCFSPRSIHATEVLAHKDGTEAGGSARPTVELIVRSLNSHTNEDTLYRVFNNMAAVKCVRIIRDKHTMASKQFGFVEFHTTTDCIRAMEKCTSLTIDGNVVNVTYARRQHLESSQPQDGSLAAWQSYYSYGQTSSEEDYQRKEQMDEIHTLLNQGYVYDETCGYYYNAALGYHYDTKTKYFYDNNSAQWLYYDVYTCNYIPVQQLQMQQQQQQEESKVAAAEEQQPVAVVTQSDVNATDKRDADSSTPPEEILISKPAVANPKYLNALKRAERKEEKAKEAEFASFLGEIDSLLNVPDSTSATTTTTTPSDVSDHVPVENSSTGNKKRKRELGDLNDDNIGNKLLKKLGWSEGQGLGKNNTGITAPINVQVRSAGLGLGFDSPVMSVEELAQKNARMAKGPGDRYKDMVYKTARERYK</sequence>
<dbReference type="InterPro" id="IPR035979">
    <property type="entry name" value="RBD_domain_sf"/>
</dbReference>
<dbReference type="InterPro" id="IPR012677">
    <property type="entry name" value="Nucleotide-bd_a/b_plait_sf"/>
</dbReference>
<dbReference type="PANTHER" id="PTHR13948">
    <property type="entry name" value="RNA-BINDING PROTEIN"/>
    <property type="match status" value="1"/>
</dbReference>
<dbReference type="PANTHER" id="PTHR13948:SF3">
    <property type="entry name" value="FI21118P1"/>
    <property type="match status" value="1"/>
</dbReference>
<dbReference type="SUPFAM" id="SSF54928">
    <property type="entry name" value="RNA-binding domain, RBD"/>
    <property type="match status" value="2"/>
</dbReference>
<dbReference type="GO" id="GO:0008270">
    <property type="term" value="F:zinc ion binding"/>
    <property type="evidence" value="ECO:0007669"/>
    <property type="project" value="UniProtKB-KW"/>
</dbReference>
<keyword evidence="2" id="KW-0479">Metal-binding</keyword>
<evidence type="ECO:0000313" key="14">
    <source>
        <dbReference type="EMBL" id="KAL0486442.1"/>
    </source>
</evidence>
<keyword evidence="3" id="KW-0677">Repeat</keyword>
<reference evidence="14 15" key="1">
    <citation type="submission" date="2024-03" db="EMBL/GenBank/DDBJ databases">
        <title>The Acrasis kona genome and developmental transcriptomes reveal deep origins of eukaryotic multicellular pathways.</title>
        <authorList>
            <person name="Sheikh S."/>
            <person name="Fu C.-J."/>
            <person name="Brown M.W."/>
            <person name="Baldauf S.L."/>
        </authorList>
    </citation>
    <scope>NUCLEOTIDE SEQUENCE [LARGE SCALE GENOMIC DNA]</scope>
    <source>
        <strain evidence="14 15">ATCC MYA-3509</strain>
    </source>
</reference>
<feature type="domain" description="RRM" evidence="11">
    <location>
        <begin position="50"/>
        <end position="131"/>
    </location>
</feature>
<dbReference type="SMART" id="SM00443">
    <property type="entry name" value="G_patch"/>
    <property type="match status" value="1"/>
</dbReference>
<dbReference type="EMBL" id="JAOPGA020001235">
    <property type="protein sequence ID" value="KAL0486442.1"/>
    <property type="molecule type" value="Genomic_DNA"/>
</dbReference>
<keyword evidence="5" id="KW-0862">Zinc</keyword>
<keyword evidence="6 8" id="KW-0694">RNA-binding</keyword>
<evidence type="ECO:0000259" key="11">
    <source>
        <dbReference type="PROSITE" id="PS50102"/>
    </source>
</evidence>
<feature type="domain" description="G-patch" evidence="12">
    <location>
        <begin position="528"/>
        <end position="574"/>
    </location>
</feature>
<dbReference type="SMART" id="SM00547">
    <property type="entry name" value="ZnF_RBZ"/>
    <property type="match status" value="1"/>
</dbReference>
<dbReference type="Gene3D" id="3.30.70.330">
    <property type="match status" value="2"/>
</dbReference>
<dbReference type="InterPro" id="IPR036443">
    <property type="entry name" value="Znf_RanBP2_sf"/>
</dbReference>
<evidence type="ECO:0000259" key="12">
    <source>
        <dbReference type="PROSITE" id="PS50174"/>
    </source>
</evidence>
<dbReference type="GO" id="GO:0000398">
    <property type="term" value="P:mRNA splicing, via spliceosome"/>
    <property type="evidence" value="ECO:0007669"/>
    <property type="project" value="TreeGrafter"/>
</dbReference>
<keyword evidence="4 9" id="KW-0863">Zinc-finger</keyword>
<feature type="compositionally biased region" description="Low complexity" evidence="10">
    <location>
        <begin position="487"/>
        <end position="502"/>
    </location>
</feature>
<accession>A0AAW2ZCT2</accession>
<evidence type="ECO:0000256" key="6">
    <source>
        <dbReference type="ARBA" id="ARBA00022884"/>
    </source>
</evidence>
<keyword evidence="15" id="KW-1185">Reference proteome</keyword>
<evidence type="ECO:0000256" key="4">
    <source>
        <dbReference type="ARBA" id="ARBA00022771"/>
    </source>
</evidence>
<protein>
    <recommendedName>
        <fullName evidence="16">RNA-binding protein</fullName>
    </recommendedName>
</protein>
<evidence type="ECO:0000256" key="10">
    <source>
        <dbReference type="SAM" id="MobiDB-lite"/>
    </source>
</evidence>
<feature type="region of interest" description="Disordered" evidence="10">
    <location>
        <begin position="487"/>
        <end position="525"/>
    </location>
</feature>
<gene>
    <name evidence="14" type="ORF">AKO1_012059</name>
</gene>
<organism evidence="14 15">
    <name type="scientific">Acrasis kona</name>
    <dbReference type="NCBI Taxonomy" id="1008807"/>
    <lineage>
        <taxon>Eukaryota</taxon>
        <taxon>Discoba</taxon>
        <taxon>Heterolobosea</taxon>
        <taxon>Tetramitia</taxon>
        <taxon>Eutetramitia</taxon>
        <taxon>Acrasidae</taxon>
        <taxon>Acrasis</taxon>
    </lineage>
</organism>
<proteinExistence type="predicted"/>
<dbReference type="PROSITE" id="PS01358">
    <property type="entry name" value="ZF_RANBP2_1"/>
    <property type="match status" value="1"/>
</dbReference>
<evidence type="ECO:0000256" key="2">
    <source>
        <dbReference type="ARBA" id="ARBA00022723"/>
    </source>
</evidence>
<evidence type="ECO:0000256" key="1">
    <source>
        <dbReference type="ARBA" id="ARBA00004123"/>
    </source>
</evidence>
<evidence type="ECO:0000256" key="5">
    <source>
        <dbReference type="ARBA" id="ARBA00022833"/>
    </source>
</evidence>
<dbReference type="PROSITE" id="PS50102">
    <property type="entry name" value="RRM"/>
    <property type="match status" value="2"/>
</dbReference>
<dbReference type="PROSITE" id="PS50174">
    <property type="entry name" value="G_PATCH"/>
    <property type="match status" value="1"/>
</dbReference>
<dbReference type="GO" id="GO:0003723">
    <property type="term" value="F:RNA binding"/>
    <property type="evidence" value="ECO:0007669"/>
    <property type="project" value="UniProtKB-UniRule"/>
</dbReference>
<dbReference type="SMART" id="SM00360">
    <property type="entry name" value="RRM"/>
    <property type="match status" value="2"/>
</dbReference>
<dbReference type="SUPFAM" id="SSF90209">
    <property type="entry name" value="Ran binding protein zinc finger-like"/>
    <property type="match status" value="1"/>
</dbReference>
<feature type="domain" description="RRM" evidence="11">
    <location>
        <begin position="221"/>
        <end position="299"/>
    </location>
</feature>
<evidence type="ECO:0000256" key="7">
    <source>
        <dbReference type="ARBA" id="ARBA00023242"/>
    </source>
</evidence>
<dbReference type="Pfam" id="PF17780">
    <property type="entry name" value="OCRE"/>
    <property type="match status" value="1"/>
</dbReference>
<dbReference type="InterPro" id="IPR041591">
    <property type="entry name" value="OCRE"/>
</dbReference>
<evidence type="ECO:0000313" key="15">
    <source>
        <dbReference type="Proteomes" id="UP001431209"/>
    </source>
</evidence>
<evidence type="ECO:0008006" key="16">
    <source>
        <dbReference type="Google" id="ProtNLM"/>
    </source>
</evidence>
<dbReference type="InterPro" id="IPR000467">
    <property type="entry name" value="G_patch_dom"/>
</dbReference>
<dbReference type="PROSITE" id="PS50199">
    <property type="entry name" value="ZF_RANBP2_2"/>
    <property type="match status" value="1"/>
</dbReference>
<comment type="subcellular location">
    <subcellularLocation>
        <location evidence="1">Nucleus</location>
    </subcellularLocation>
</comment>
<dbReference type="Pfam" id="PF01585">
    <property type="entry name" value="G-patch"/>
    <property type="match status" value="1"/>
</dbReference>
<name>A0AAW2ZCT2_9EUKA</name>
<evidence type="ECO:0000256" key="9">
    <source>
        <dbReference type="PROSITE-ProRule" id="PRU00322"/>
    </source>
</evidence>
<dbReference type="AlphaFoldDB" id="A0AAW2ZCT2"/>
<feature type="domain" description="RanBP2-type" evidence="13">
    <location>
        <begin position="170"/>
        <end position="199"/>
    </location>
</feature>
<dbReference type="InterPro" id="IPR000504">
    <property type="entry name" value="RRM_dom"/>
</dbReference>
<dbReference type="Proteomes" id="UP001431209">
    <property type="component" value="Unassembled WGS sequence"/>
</dbReference>
<dbReference type="GO" id="GO:0005634">
    <property type="term" value="C:nucleus"/>
    <property type="evidence" value="ECO:0007669"/>
    <property type="project" value="UniProtKB-SubCell"/>
</dbReference>
<dbReference type="Pfam" id="PF00641">
    <property type="entry name" value="Zn_ribbon_RanBP"/>
    <property type="match status" value="1"/>
</dbReference>
<evidence type="ECO:0000259" key="13">
    <source>
        <dbReference type="PROSITE" id="PS50199"/>
    </source>
</evidence>
<feature type="region of interest" description="Disordered" evidence="10">
    <location>
        <begin position="423"/>
        <end position="442"/>
    </location>
</feature>
<keyword evidence="7" id="KW-0539">Nucleus</keyword>
<dbReference type="Pfam" id="PF00076">
    <property type="entry name" value="RRM_1"/>
    <property type="match status" value="2"/>
</dbReference>
<dbReference type="InterPro" id="IPR001876">
    <property type="entry name" value="Znf_RanBP2"/>
</dbReference>
<comment type="caution">
    <text evidence="14">The sequence shown here is derived from an EMBL/GenBank/DDBJ whole genome shotgun (WGS) entry which is preliminary data.</text>
</comment>
<evidence type="ECO:0000256" key="3">
    <source>
        <dbReference type="ARBA" id="ARBA00022737"/>
    </source>
</evidence>
<feature type="region of interest" description="Disordered" evidence="10">
    <location>
        <begin position="28"/>
        <end position="47"/>
    </location>
</feature>